<dbReference type="Pfam" id="PF06853">
    <property type="entry name" value="DUF1249"/>
    <property type="match status" value="1"/>
</dbReference>
<evidence type="ECO:0000313" key="1">
    <source>
        <dbReference type="EMBL" id="CAA6805917.1"/>
    </source>
</evidence>
<protein>
    <recommendedName>
        <fullName evidence="2">DUF1249 domain-containing protein</fullName>
    </recommendedName>
</protein>
<reference evidence="1" key="1">
    <citation type="submission" date="2020-01" db="EMBL/GenBank/DDBJ databases">
        <authorList>
            <person name="Meier V. D."/>
            <person name="Meier V D."/>
        </authorList>
    </citation>
    <scope>NUCLEOTIDE SEQUENCE</scope>
    <source>
        <strain evidence="1">HLG_WM_MAG_08</strain>
    </source>
</reference>
<feature type="non-terminal residue" evidence="1">
    <location>
        <position position="148"/>
    </location>
</feature>
<dbReference type="PANTHER" id="PTHR38774">
    <property type="entry name" value="CYTOPLASMIC PROTEIN-RELATED"/>
    <property type="match status" value="1"/>
</dbReference>
<sequence length="148" mass="17915">MLIKEPAHYTVAPRPQSFAALMDMYEVNYIQLRLLLGDLRKLEGELIFHAENHLPFSVAVKEQSRHTLTLLMTYHFVDDKGEVVDTRPDLMVRVYHDALQAEVVTHKCRFTDLRVRYWWKKDDSMLLCRWRMNRFLFKWLKYLKRHGY</sequence>
<dbReference type="PANTHER" id="PTHR38774:SF1">
    <property type="entry name" value="CYTOPLASMIC PROTEIN"/>
    <property type="match status" value="1"/>
</dbReference>
<gene>
    <name evidence="1" type="ORF">HELGO_WM78773</name>
</gene>
<evidence type="ECO:0008006" key="2">
    <source>
        <dbReference type="Google" id="ProtNLM"/>
    </source>
</evidence>
<organism evidence="1">
    <name type="scientific">uncultured Thiotrichaceae bacterium</name>
    <dbReference type="NCBI Taxonomy" id="298394"/>
    <lineage>
        <taxon>Bacteria</taxon>
        <taxon>Pseudomonadati</taxon>
        <taxon>Pseudomonadota</taxon>
        <taxon>Gammaproteobacteria</taxon>
        <taxon>Thiotrichales</taxon>
        <taxon>Thiotrichaceae</taxon>
        <taxon>environmental samples</taxon>
    </lineage>
</organism>
<dbReference type="EMBL" id="CACVAV010000095">
    <property type="protein sequence ID" value="CAA6805917.1"/>
    <property type="molecule type" value="Genomic_DNA"/>
</dbReference>
<name>A0A6S6SSC0_9GAMM</name>
<accession>A0A6S6SSC0</accession>
<dbReference type="AlphaFoldDB" id="A0A6S6SSC0"/>
<proteinExistence type="predicted"/>
<dbReference type="InterPro" id="IPR009659">
    <property type="entry name" value="DUF1249"/>
</dbReference>